<evidence type="ECO:0000256" key="1">
    <source>
        <dbReference type="SAM" id="SignalP"/>
    </source>
</evidence>
<dbReference type="GO" id="GO:0003824">
    <property type="term" value="F:catalytic activity"/>
    <property type="evidence" value="ECO:0007669"/>
    <property type="project" value="InterPro"/>
</dbReference>
<dbReference type="Pfam" id="PF03372">
    <property type="entry name" value="Exo_endo_phos"/>
    <property type="match status" value="1"/>
</dbReference>
<keyword evidence="1" id="KW-0732">Signal</keyword>
<keyword evidence="4" id="KW-1185">Reference proteome</keyword>
<dbReference type="EMBL" id="RPHB01000014">
    <property type="protein sequence ID" value="MBW3470341.1"/>
    <property type="molecule type" value="Genomic_DNA"/>
</dbReference>
<evidence type="ECO:0000313" key="3">
    <source>
        <dbReference type="EMBL" id="MBW3470341.1"/>
    </source>
</evidence>
<dbReference type="AlphaFoldDB" id="A0A951J5H9"/>
<feature type="signal peptide" evidence="1">
    <location>
        <begin position="1"/>
        <end position="28"/>
    </location>
</feature>
<feature type="domain" description="Endonuclease/exonuclease/phosphatase" evidence="2">
    <location>
        <begin position="36"/>
        <end position="208"/>
    </location>
</feature>
<dbReference type="Proteomes" id="UP000727490">
    <property type="component" value="Unassembled WGS sequence"/>
</dbReference>
<dbReference type="InterPro" id="IPR005135">
    <property type="entry name" value="Endo/exonuclease/phosphatase"/>
</dbReference>
<proteinExistence type="predicted"/>
<protein>
    <recommendedName>
        <fullName evidence="2">Endonuclease/exonuclease/phosphatase domain-containing protein</fullName>
    </recommendedName>
</protein>
<name>A0A951J5H9_9BACT</name>
<accession>A0A951J5H9</accession>
<organism evidence="3 4">
    <name type="scientific">Arthrospiribacter ruber</name>
    <dbReference type="NCBI Taxonomy" id="2487934"/>
    <lineage>
        <taxon>Bacteria</taxon>
        <taxon>Pseudomonadati</taxon>
        <taxon>Bacteroidota</taxon>
        <taxon>Cytophagia</taxon>
        <taxon>Cytophagales</taxon>
        <taxon>Cyclobacteriaceae</taxon>
        <taxon>Arthrospiribacter</taxon>
    </lineage>
</organism>
<sequence length="219" mass="24948">MKISFSFIFQSLALIILNSAMSSNLLIAQSLNVAIYNIRFDSPNDEGNLWKGRAPHLINQILFHQMDIIGTQEGFFHQLEEMKSALNYPYLGVGRNHGGEEGEFSAIFYNDKKISSINTNSAPVIFLGDFNMNEENPAYKQIENHRFFSDSRKISKLPSFGNQGTFKAFDWNNLSQDIIDHIFVSSGISVIRHGILTDNYGKKYPSDHYPVLGEVYFYN</sequence>
<feature type="chain" id="PRO_5037236926" description="Endonuclease/exonuclease/phosphatase domain-containing protein" evidence="1">
    <location>
        <begin position="29"/>
        <end position="219"/>
    </location>
</feature>
<gene>
    <name evidence="3" type="ORF">EGN73_21390</name>
</gene>
<reference evidence="3 4" key="1">
    <citation type="journal article" date="2020" name="Syst. Appl. Microbiol.">
        <title>Arthrospiribacter ruber gen. nov., sp. nov., a novel bacterium isolated from Arthrospira cultures.</title>
        <authorList>
            <person name="Waleron M."/>
            <person name="Misztak A."/>
            <person name="Waleron M.M."/>
            <person name="Furmaniak M."/>
            <person name="Mrozik A."/>
            <person name="Waleron K."/>
        </authorList>
    </citation>
    <scope>NUCLEOTIDE SEQUENCE [LARGE SCALE GENOMIC DNA]</scope>
    <source>
        <strain evidence="3 4">DPMB0001</strain>
    </source>
</reference>
<comment type="caution">
    <text evidence="3">The sequence shown here is derived from an EMBL/GenBank/DDBJ whole genome shotgun (WGS) entry which is preliminary data.</text>
</comment>
<evidence type="ECO:0000313" key="4">
    <source>
        <dbReference type="Proteomes" id="UP000727490"/>
    </source>
</evidence>
<dbReference type="RefSeq" id="WP_219294073.1">
    <property type="nucleotide sequence ID" value="NZ_RPHB01000014.1"/>
</dbReference>
<evidence type="ECO:0000259" key="2">
    <source>
        <dbReference type="Pfam" id="PF03372"/>
    </source>
</evidence>